<proteinExistence type="inferred from homology"/>
<feature type="transmembrane region" description="Helical" evidence="7">
    <location>
        <begin position="245"/>
        <end position="264"/>
    </location>
</feature>
<dbReference type="AlphaFoldDB" id="G9WXJ5"/>
<dbReference type="InterPro" id="IPR035906">
    <property type="entry name" value="MetI-like_sf"/>
</dbReference>
<evidence type="ECO:0000256" key="7">
    <source>
        <dbReference type="RuleBase" id="RU363032"/>
    </source>
</evidence>
<evidence type="ECO:0000313" key="10">
    <source>
        <dbReference type="Proteomes" id="UP000006437"/>
    </source>
</evidence>
<keyword evidence="2 7" id="KW-0813">Transport</keyword>
<reference evidence="9 10" key="1">
    <citation type="submission" date="2011-08" db="EMBL/GenBank/DDBJ databases">
        <title>The Genome Sequence of Eubacteriaceae bacterium ACC19a.</title>
        <authorList>
            <consortium name="The Broad Institute Genome Sequencing Platform"/>
            <person name="Earl A."/>
            <person name="Ward D."/>
            <person name="Feldgarden M."/>
            <person name="Gevers D."/>
            <person name="Sizova M."/>
            <person name="Hazen A."/>
            <person name="Epstein S."/>
            <person name="Young S.K."/>
            <person name="Zeng Q."/>
            <person name="Gargeya S."/>
            <person name="Fitzgerald M."/>
            <person name="Haas B."/>
            <person name="Abouelleil A."/>
            <person name="Alvarado L."/>
            <person name="Arachchi H.M."/>
            <person name="Berlin A."/>
            <person name="Brown A."/>
            <person name="Chapman S.B."/>
            <person name="Chen Z."/>
            <person name="Dunbar C."/>
            <person name="Freedman E."/>
            <person name="Gearin G."/>
            <person name="Gellesch M."/>
            <person name="Goldberg J."/>
            <person name="Griggs A."/>
            <person name="Gujja S."/>
            <person name="Heiman D."/>
            <person name="Howarth C."/>
            <person name="Larson L."/>
            <person name="Lui A."/>
            <person name="MacDonald P.J.P."/>
            <person name="Montmayeur A."/>
            <person name="Murphy C."/>
            <person name="Neiman D."/>
            <person name="Pearson M."/>
            <person name="Priest M."/>
            <person name="Roberts A."/>
            <person name="Saif S."/>
            <person name="Shea T."/>
            <person name="Shenoy N."/>
            <person name="Sisk P."/>
            <person name="Stolte C."/>
            <person name="Sykes S."/>
            <person name="Wortman J."/>
            <person name="Nusbaum C."/>
            <person name="Birren B."/>
        </authorList>
    </citation>
    <scope>NUCLEOTIDE SEQUENCE [LARGE SCALE GENOMIC DNA]</scope>
    <source>
        <strain evidence="9 10">ACC19a</strain>
    </source>
</reference>
<evidence type="ECO:0000259" key="8">
    <source>
        <dbReference type="PROSITE" id="PS50928"/>
    </source>
</evidence>
<dbReference type="GO" id="GO:0055085">
    <property type="term" value="P:transmembrane transport"/>
    <property type="evidence" value="ECO:0007669"/>
    <property type="project" value="InterPro"/>
</dbReference>
<evidence type="ECO:0000313" key="9">
    <source>
        <dbReference type="EMBL" id="EHL16842.1"/>
    </source>
</evidence>
<keyword evidence="4 7" id="KW-0812">Transmembrane</keyword>
<evidence type="ECO:0000256" key="3">
    <source>
        <dbReference type="ARBA" id="ARBA00022475"/>
    </source>
</evidence>
<dbReference type="HOGENOM" id="CLU_028518_5_3_9"/>
<evidence type="ECO:0000256" key="6">
    <source>
        <dbReference type="ARBA" id="ARBA00023136"/>
    </source>
</evidence>
<feature type="transmembrane region" description="Helical" evidence="7">
    <location>
        <begin position="12"/>
        <end position="36"/>
    </location>
</feature>
<name>G9WXJ5_9FIRM</name>
<evidence type="ECO:0000256" key="5">
    <source>
        <dbReference type="ARBA" id="ARBA00022989"/>
    </source>
</evidence>
<feature type="domain" description="ABC transmembrane type-1" evidence="8">
    <location>
        <begin position="75"/>
        <end position="264"/>
    </location>
</feature>
<sequence length="280" mass="31595">MDYFLNLNISKKIFFIFLLMMMSILIFISVFAKYIIPFDPYYSDARDVLAKSDSVHIMGCDHMGRDLFSRIILGIQSSILISLITVLINFVIGTVLGIVAGYKGGKVKSIIMRFTDVMLAFPGLVLSIAIVGVLGQGVFNTIIALVISGWAEYTRMSLALTISVKDNEYMKTAIFHGCDNKQIIFRYIFMNILPQLIVFASLNFSSAMLRFSGLAFLGLGVKPPRPELGLMLSESKDYMQLAPSYMIYTGFALFFTVFVFNFFADYMQDYLNYKKDSLMS</sequence>
<dbReference type="CDD" id="cd06261">
    <property type="entry name" value="TM_PBP2"/>
    <property type="match status" value="1"/>
</dbReference>
<organism evidence="9 10">
    <name type="scientific">Peptoanaerobacter stomatis</name>
    <dbReference type="NCBI Taxonomy" id="796937"/>
    <lineage>
        <taxon>Bacteria</taxon>
        <taxon>Bacillati</taxon>
        <taxon>Bacillota</taxon>
        <taxon>Clostridia</taxon>
        <taxon>Peptostreptococcales</taxon>
        <taxon>Filifactoraceae</taxon>
        <taxon>Peptoanaerobacter</taxon>
    </lineage>
</organism>
<dbReference type="Pfam" id="PF00528">
    <property type="entry name" value="BPD_transp_1"/>
    <property type="match status" value="1"/>
</dbReference>
<comment type="subcellular location">
    <subcellularLocation>
        <location evidence="1 7">Cell membrane</location>
        <topology evidence="1 7">Multi-pass membrane protein</topology>
    </subcellularLocation>
</comment>
<feature type="transmembrane region" description="Helical" evidence="7">
    <location>
        <begin position="79"/>
        <end position="102"/>
    </location>
</feature>
<accession>G9WXJ5</accession>
<comment type="caution">
    <text evidence="9">The sequence shown here is derived from an EMBL/GenBank/DDBJ whole genome shotgun (WGS) entry which is preliminary data.</text>
</comment>
<dbReference type="PROSITE" id="PS50928">
    <property type="entry name" value="ABC_TM1"/>
    <property type="match status" value="1"/>
</dbReference>
<feature type="transmembrane region" description="Helical" evidence="7">
    <location>
        <begin position="141"/>
        <end position="162"/>
    </location>
</feature>
<dbReference type="EMBL" id="AFZE01000001">
    <property type="protein sequence ID" value="EHL16842.1"/>
    <property type="molecule type" value="Genomic_DNA"/>
</dbReference>
<evidence type="ECO:0000256" key="2">
    <source>
        <dbReference type="ARBA" id="ARBA00022448"/>
    </source>
</evidence>
<dbReference type="PANTHER" id="PTHR43386">
    <property type="entry name" value="OLIGOPEPTIDE TRANSPORT SYSTEM PERMEASE PROTEIN APPC"/>
    <property type="match status" value="1"/>
</dbReference>
<dbReference type="InterPro" id="IPR050366">
    <property type="entry name" value="BP-dependent_transpt_permease"/>
</dbReference>
<keyword evidence="6 7" id="KW-0472">Membrane</keyword>
<gene>
    <name evidence="9" type="ORF">HMPREF9629_00084</name>
</gene>
<keyword evidence="3" id="KW-1003">Cell membrane</keyword>
<evidence type="ECO:0000256" key="1">
    <source>
        <dbReference type="ARBA" id="ARBA00004651"/>
    </source>
</evidence>
<protein>
    <recommendedName>
        <fullName evidence="8">ABC transmembrane type-1 domain-containing protein</fullName>
    </recommendedName>
</protein>
<dbReference type="Gene3D" id="1.10.3720.10">
    <property type="entry name" value="MetI-like"/>
    <property type="match status" value="1"/>
</dbReference>
<dbReference type="Proteomes" id="UP000006437">
    <property type="component" value="Unassembled WGS sequence"/>
</dbReference>
<dbReference type="BioCyc" id="EBAC796937-HMP:GMGH-84-MONOMER"/>
<comment type="similarity">
    <text evidence="7">Belongs to the binding-protein-dependent transport system permease family.</text>
</comment>
<feature type="transmembrane region" description="Helical" evidence="7">
    <location>
        <begin position="114"/>
        <end position="135"/>
    </location>
</feature>
<feature type="transmembrane region" description="Helical" evidence="7">
    <location>
        <begin position="183"/>
        <end position="204"/>
    </location>
</feature>
<dbReference type="InterPro" id="IPR000515">
    <property type="entry name" value="MetI-like"/>
</dbReference>
<evidence type="ECO:0000256" key="4">
    <source>
        <dbReference type="ARBA" id="ARBA00022692"/>
    </source>
</evidence>
<dbReference type="SUPFAM" id="SSF161098">
    <property type="entry name" value="MetI-like"/>
    <property type="match status" value="1"/>
</dbReference>
<keyword evidence="5 7" id="KW-1133">Transmembrane helix</keyword>
<dbReference type="GO" id="GO:0005886">
    <property type="term" value="C:plasma membrane"/>
    <property type="evidence" value="ECO:0007669"/>
    <property type="project" value="UniProtKB-SubCell"/>
</dbReference>
<dbReference type="RefSeq" id="WP_009524321.1">
    <property type="nucleotide sequence ID" value="NZ_JH414546.1"/>
</dbReference>
<dbReference type="PANTHER" id="PTHR43386:SF1">
    <property type="entry name" value="D,D-DIPEPTIDE TRANSPORT SYSTEM PERMEASE PROTEIN DDPC-RELATED"/>
    <property type="match status" value="1"/>
</dbReference>